<keyword evidence="2" id="KW-1185">Reference proteome</keyword>
<proteinExistence type="predicted"/>
<sequence>MTIIRLPCLTTRGLKWQNYPNLGGRLKMQSSTQWIRLSVQASLKENEAAIKKFEQA</sequence>
<comment type="caution">
    <text evidence="1">The sequence shown here is derived from an EMBL/GenBank/DDBJ whole genome shotgun (WGS) entry which is preliminary data.</text>
</comment>
<protein>
    <submittedName>
        <fullName evidence="1">Uncharacterized protein</fullName>
    </submittedName>
</protein>
<organism evidence="1 2">
    <name type="scientific">Gossypium stocksii</name>
    <dbReference type="NCBI Taxonomy" id="47602"/>
    <lineage>
        <taxon>Eukaryota</taxon>
        <taxon>Viridiplantae</taxon>
        <taxon>Streptophyta</taxon>
        <taxon>Embryophyta</taxon>
        <taxon>Tracheophyta</taxon>
        <taxon>Spermatophyta</taxon>
        <taxon>Magnoliopsida</taxon>
        <taxon>eudicotyledons</taxon>
        <taxon>Gunneridae</taxon>
        <taxon>Pentapetalae</taxon>
        <taxon>rosids</taxon>
        <taxon>malvids</taxon>
        <taxon>Malvales</taxon>
        <taxon>Malvaceae</taxon>
        <taxon>Malvoideae</taxon>
        <taxon>Gossypium</taxon>
    </lineage>
</organism>
<dbReference type="AlphaFoldDB" id="A0A9D3V6K1"/>
<reference evidence="1 2" key="1">
    <citation type="journal article" date="2021" name="Plant Biotechnol. J.">
        <title>Multi-omics assisted identification of the key and species-specific regulatory components of drought-tolerant mechanisms in Gossypium stocksii.</title>
        <authorList>
            <person name="Yu D."/>
            <person name="Ke L."/>
            <person name="Zhang D."/>
            <person name="Wu Y."/>
            <person name="Sun Y."/>
            <person name="Mei J."/>
            <person name="Sun J."/>
            <person name="Sun Y."/>
        </authorList>
    </citation>
    <scope>NUCLEOTIDE SEQUENCE [LARGE SCALE GENOMIC DNA]</scope>
    <source>
        <strain evidence="2">cv. E1</strain>
        <tissue evidence="1">Leaf</tissue>
    </source>
</reference>
<name>A0A9D3V6K1_9ROSI</name>
<accession>A0A9D3V6K1</accession>
<evidence type="ECO:0000313" key="1">
    <source>
        <dbReference type="EMBL" id="KAH1073124.1"/>
    </source>
</evidence>
<dbReference type="EMBL" id="JAIQCV010000008">
    <property type="protein sequence ID" value="KAH1073124.1"/>
    <property type="molecule type" value="Genomic_DNA"/>
</dbReference>
<evidence type="ECO:0000313" key="2">
    <source>
        <dbReference type="Proteomes" id="UP000828251"/>
    </source>
</evidence>
<dbReference type="Proteomes" id="UP000828251">
    <property type="component" value="Unassembled WGS sequence"/>
</dbReference>
<gene>
    <name evidence="1" type="ORF">J1N35_025452</name>
</gene>